<sequence length="487" mass="55250">MFISQRRYNCRTSHATACPSLNQNIMETMRYDETNKENNSAGTARLILSPCAMASAKSISENDISNDTKGAVRISFGMKKKEQRVQTGVNLLNEDAQNIDDEASSEVDGDEKRSPLTHFEDGAFPQGKVDSKKLASDLVIPLVKENDWRIQRLLKLKNEGELSEEERAKLELLAETVSPSLNIDTKVVLYVLHVSVVPLKLPPRRPKGLGLGADLNIGKPDGKKESSDGKEDSGVGPLKKFSYVKITGGAHRDCYGKVQSFDEDNASVIVELAIGGNNVRVSEYAVVLVSAKEYERDAKCINKRDYDREKRRIERRNREENGKEAHEGSSKSYEKEKKKRALDRGNDKTEKKRKSDTTIRQEGCSERRMWVRPELRVRFIDKHFKDGKLYNEKVRVLDAADCENCTIKDSAGKTYYQIREDWLETVIPRDHGARLMILRGPLRGQVGIMEQKNKRSEEVLIRVLMNDELTTLSFDDACEWLGVYEDD</sequence>
<dbReference type="InterPro" id="IPR041993">
    <property type="entry name" value="GPKOW_KOW1"/>
</dbReference>
<dbReference type="InterPro" id="IPR045166">
    <property type="entry name" value="Spp2-like"/>
</dbReference>
<feature type="region of interest" description="Disordered" evidence="1">
    <location>
        <begin position="314"/>
        <end position="362"/>
    </location>
</feature>
<dbReference type="STRING" id="6265.A0A0B2VUB2"/>
<protein>
    <submittedName>
        <fullName evidence="2">Protein mos-2-like protein</fullName>
    </submittedName>
</protein>
<proteinExistence type="predicted"/>
<dbReference type="PANTHER" id="PTHR15818">
    <property type="entry name" value="G PATCH AND KOW-CONTAINING"/>
    <property type="match status" value="1"/>
</dbReference>
<comment type="caution">
    <text evidence="2">The sequence shown here is derived from an EMBL/GenBank/DDBJ whole genome shotgun (WGS) entry which is preliminary data.</text>
</comment>
<accession>A0A0B2VUB2</accession>
<dbReference type="OrthoDB" id="5577072at2759"/>
<evidence type="ECO:0000313" key="2">
    <source>
        <dbReference type="EMBL" id="KHN84942.1"/>
    </source>
</evidence>
<dbReference type="PANTHER" id="PTHR15818:SF2">
    <property type="entry name" value="G-PATCH DOMAIN AND KOW MOTIFS-CONTAINING PROTEIN"/>
    <property type="match status" value="1"/>
</dbReference>
<dbReference type="Pfam" id="PF25088">
    <property type="entry name" value="GPKOW_C"/>
    <property type="match status" value="1"/>
</dbReference>
<feature type="compositionally biased region" description="Basic and acidic residues" evidence="1">
    <location>
        <begin position="110"/>
        <end position="121"/>
    </location>
</feature>
<dbReference type="CDD" id="cd13152">
    <property type="entry name" value="KOW_GPKOW_A"/>
    <property type="match status" value="1"/>
</dbReference>
<name>A0A0B2VUB2_TOXCA</name>
<keyword evidence="3" id="KW-1185">Reference proteome</keyword>
<dbReference type="AlphaFoldDB" id="A0A0B2VUB2"/>
<dbReference type="OMA" id="CENCTIK"/>
<dbReference type="GO" id="GO:0005681">
    <property type="term" value="C:spliceosomal complex"/>
    <property type="evidence" value="ECO:0007669"/>
    <property type="project" value="TreeGrafter"/>
</dbReference>
<organism evidence="2 3">
    <name type="scientific">Toxocara canis</name>
    <name type="common">Canine roundworm</name>
    <dbReference type="NCBI Taxonomy" id="6265"/>
    <lineage>
        <taxon>Eukaryota</taxon>
        <taxon>Metazoa</taxon>
        <taxon>Ecdysozoa</taxon>
        <taxon>Nematoda</taxon>
        <taxon>Chromadorea</taxon>
        <taxon>Rhabditida</taxon>
        <taxon>Spirurina</taxon>
        <taxon>Ascaridomorpha</taxon>
        <taxon>Ascaridoidea</taxon>
        <taxon>Toxocaridae</taxon>
        <taxon>Toxocara</taxon>
    </lineage>
</organism>
<reference evidence="2 3" key="1">
    <citation type="submission" date="2014-11" db="EMBL/GenBank/DDBJ databases">
        <title>Genetic blueprint of the zoonotic pathogen Toxocara canis.</title>
        <authorList>
            <person name="Zhu X.-Q."/>
            <person name="Korhonen P.K."/>
            <person name="Cai H."/>
            <person name="Young N.D."/>
            <person name="Nejsum P."/>
            <person name="von Samson-Himmelstjerna G."/>
            <person name="Boag P.R."/>
            <person name="Tan P."/>
            <person name="Li Q."/>
            <person name="Min J."/>
            <person name="Yang Y."/>
            <person name="Wang X."/>
            <person name="Fang X."/>
            <person name="Hall R.S."/>
            <person name="Hofmann A."/>
            <person name="Sternberg P.W."/>
            <person name="Jex A.R."/>
            <person name="Gasser R.B."/>
        </authorList>
    </citation>
    <scope>NUCLEOTIDE SEQUENCE [LARGE SCALE GENOMIC DNA]</scope>
    <source>
        <strain evidence="2">PN_DK_2014</strain>
    </source>
</reference>
<gene>
    <name evidence="2" type="primary">mos-2</name>
    <name evidence="2" type="ORF">Tcan_16136</name>
</gene>
<feature type="compositionally biased region" description="Basic and acidic residues" evidence="1">
    <location>
        <begin position="220"/>
        <end position="233"/>
    </location>
</feature>
<dbReference type="CDD" id="cd13153">
    <property type="entry name" value="KOW_GPKOW_B"/>
    <property type="match status" value="1"/>
</dbReference>
<evidence type="ECO:0000256" key="1">
    <source>
        <dbReference type="SAM" id="MobiDB-lite"/>
    </source>
</evidence>
<dbReference type="Proteomes" id="UP000031036">
    <property type="component" value="Unassembled WGS sequence"/>
</dbReference>
<dbReference type="EMBL" id="JPKZ01000885">
    <property type="protein sequence ID" value="KHN84942.1"/>
    <property type="molecule type" value="Genomic_DNA"/>
</dbReference>
<feature type="region of interest" description="Disordered" evidence="1">
    <location>
        <begin position="90"/>
        <end position="123"/>
    </location>
</feature>
<evidence type="ECO:0000313" key="3">
    <source>
        <dbReference type="Proteomes" id="UP000031036"/>
    </source>
</evidence>
<dbReference type="InterPro" id="IPR041994">
    <property type="entry name" value="GPKOW_KOW2"/>
</dbReference>
<feature type="region of interest" description="Disordered" evidence="1">
    <location>
        <begin position="212"/>
        <end position="234"/>
    </location>
</feature>
<feature type="compositionally biased region" description="Acidic residues" evidence="1">
    <location>
        <begin position="97"/>
        <end position="109"/>
    </location>
</feature>
<dbReference type="GO" id="GO:0000398">
    <property type="term" value="P:mRNA splicing, via spliceosome"/>
    <property type="evidence" value="ECO:0007669"/>
    <property type="project" value="InterPro"/>
</dbReference>